<protein>
    <submittedName>
        <fullName evidence="2">Uncharacterized protein</fullName>
    </submittedName>
</protein>
<evidence type="ECO:0000313" key="3">
    <source>
        <dbReference type="Proteomes" id="UP000299102"/>
    </source>
</evidence>
<gene>
    <name evidence="2" type="ORF">EVAR_32551_1</name>
</gene>
<evidence type="ECO:0000256" key="1">
    <source>
        <dbReference type="SAM" id="MobiDB-lite"/>
    </source>
</evidence>
<reference evidence="2 3" key="1">
    <citation type="journal article" date="2019" name="Commun. Biol.">
        <title>The bagworm genome reveals a unique fibroin gene that provides high tensile strength.</title>
        <authorList>
            <person name="Kono N."/>
            <person name="Nakamura H."/>
            <person name="Ohtoshi R."/>
            <person name="Tomita M."/>
            <person name="Numata K."/>
            <person name="Arakawa K."/>
        </authorList>
    </citation>
    <scope>NUCLEOTIDE SEQUENCE [LARGE SCALE GENOMIC DNA]</scope>
</reference>
<dbReference type="Proteomes" id="UP000299102">
    <property type="component" value="Unassembled WGS sequence"/>
</dbReference>
<evidence type="ECO:0000313" key="2">
    <source>
        <dbReference type="EMBL" id="GBP41098.1"/>
    </source>
</evidence>
<comment type="caution">
    <text evidence="2">The sequence shown here is derived from an EMBL/GenBank/DDBJ whole genome shotgun (WGS) entry which is preliminary data.</text>
</comment>
<sequence>MPHPKLSSRSAARGSRPRCGRRAGAVGGVGLPHNASGKLTPVLLRRLSSGIFVSVGRRGRTRRPAGIVALCIVIIGSRLRPDERRVALRNRD</sequence>
<dbReference type="EMBL" id="BGZK01000393">
    <property type="protein sequence ID" value="GBP41098.1"/>
    <property type="molecule type" value="Genomic_DNA"/>
</dbReference>
<feature type="region of interest" description="Disordered" evidence="1">
    <location>
        <begin position="1"/>
        <end position="31"/>
    </location>
</feature>
<dbReference type="AlphaFoldDB" id="A0A4C1VPQ2"/>
<name>A0A4C1VPQ2_EUMVA</name>
<organism evidence="2 3">
    <name type="scientific">Eumeta variegata</name>
    <name type="common">Bagworm moth</name>
    <name type="synonym">Eumeta japonica</name>
    <dbReference type="NCBI Taxonomy" id="151549"/>
    <lineage>
        <taxon>Eukaryota</taxon>
        <taxon>Metazoa</taxon>
        <taxon>Ecdysozoa</taxon>
        <taxon>Arthropoda</taxon>
        <taxon>Hexapoda</taxon>
        <taxon>Insecta</taxon>
        <taxon>Pterygota</taxon>
        <taxon>Neoptera</taxon>
        <taxon>Endopterygota</taxon>
        <taxon>Lepidoptera</taxon>
        <taxon>Glossata</taxon>
        <taxon>Ditrysia</taxon>
        <taxon>Tineoidea</taxon>
        <taxon>Psychidae</taxon>
        <taxon>Oiketicinae</taxon>
        <taxon>Eumeta</taxon>
    </lineage>
</organism>
<proteinExistence type="predicted"/>
<keyword evidence="3" id="KW-1185">Reference proteome</keyword>
<accession>A0A4C1VPQ2</accession>